<keyword evidence="4" id="KW-1185">Reference proteome</keyword>
<keyword evidence="2" id="KW-1133">Transmembrane helix</keyword>
<keyword evidence="2" id="KW-0812">Transmembrane</keyword>
<reference evidence="3" key="1">
    <citation type="submission" date="2023-10" db="EMBL/GenBank/DDBJ databases">
        <authorList>
            <person name="Chen Y."/>
            <person name="Shah S."/>
            <person name="Dougan E. K."/>
            <person name="Thang M."/>
            <person name="Chan C."/>
        </authorList>
    </citation>
    <scope>NUCLEOTIDE SEQUENCE [LARGE SCALE GENOMIC DNA]</scope>
</reference>
<feature type="compositionally biased region" description="Low complexity" evidence="1">
    <location>
        <begin position="145"/>
        <end position="161"/>
    </location>
</feature>
<evidence type="ECO:0008006" key="5">
    <source>
        <dbReference type="Google" id="ProtNLM"/>
    </source>
</evidence>
<name>A0ABN9XWT3_9DINO</name>
<feature type="transmembrane region" description="Helical" evidence="2">
    <location>
        <begin position="69"/>
        <end position="88"/>
    </location>
</feature>
<protein>
    <recommendedName>
        <fullName evidence="5">Transmembrane protein 147</fullName>
    </recommendedName>
</protein>
<proteinExistence type="predicted"/>
<gene>
    <name evidence="3" type="ORF">PCOR1329_LOCUS79538</name>
</gene>
<dbReference type="EMBL" id="CAUYUJ010021172">
    <property type="protein sequence ID" value="CAK0903153.1"/>
    <property type="molecule type" value="Genomic_DNA"/>
</dbReference>
<evidence type="ECO:0000256" key="1">
    <source>
        <dbReference type="SAM" id="MobiDB-lite"/>
    </source>
</evidence>
<feature type="transmembrane region" description="Helical" evidence="2">
    <location>
        <begin position="12"/>
        <end position="34"/>
    </location>
</feature>
<dbReference type="Proteomes" id="UP001189429">
    <property type="component" value="Unassembled WGS sequence"/>
</dbReference>
<accession>A0ABN9XWT3</accession>
<evidence type="ECO:0000256" key="2">
    <source>
        <dbReference type="SAM" id="Phobius"/>
    </source>
</evidence>
<sequence>MLSSAEEFFRGWNVFTLLAVLSHLAKVCLTMTVLKYLDSTWKSMGDFGGALVLHCLHVALPMFSKVFDAESFLSMWVVTVSMAAYVLLKDDHMRIMALHESIERLRGTGGTCSPRSGSDLGLSRQASGDLDAILESPGLSRQASTEFTPSATAPFPAPATG</sequence>
<evidence type="ECO:0000313" key="4">
    <source>
        <dbReference type="Proteomes" id="UP001189429"/>
    </source>
</evidence>
<organism evidence="3 4">
    <name type="scientific">Prorocentrum cordatum</name>
    <dbReference type="NCBI Taxonomy" id="2364126"/>
    <lineage>
        <taxon>Eukaryota</taxon>
        <taxon>Sar</taxon>
        <taxon>Alveolata</taxon>
        <taxon>Dinophyceae</taxon>
        <taxon>Prorocentrales</taxon>
        <taxon>Prorocentraceae</taxon>
        <taxon>Prorocentrum</taxon>
    </lineage>
</organism>
<keyword evidence="2" id="KW-0472">Membrane</keyword>
<comment type="caution">
    <text evidence="3">The sequence shown here is derived from an EMBL/GenBank/DDBJ whole genome shotgun (WGS) entry which is preliminary data.</text>
</comment>
<evidence type="ECO:0000313" key="3">
    <source>
        <dbReference type="EMBL" id="CAK0903153.1"/>
    </source>
</evidence>
<feature type="region of interest" description="Disordered" evidence="1">
    <location>
        <begin position="140"/>
        <end position="161"/>
    </location>
</feature>